<evidence type="ECO:0000313" key="2">
    <source>
        <dbReference type="EMBL" id="EWH12100.1"/>
    </source>
</evidence>
<gene>
    <name evidence="2" type="ORF">DS2_00210</name>
</gene>
<keyword evidence="1" id="KW-0812">Transmembrane</keyword>
<organism evidence="2 3">
    <name type="scientific">Catenovulum agarivorans DS-2</name>
    <dbReference type="NCBI Taxonomy" id="1328313"/>
    <lineage>
        <taxon>Bacteria</taxon>
        <taxon>Pseudomonadati</taxon>
        <taxon>Pseudomonadota</taxon>
        <taxon>Gammaproteobacteria</taxon>
        <taxon>Alteromonadales</taxon>
        <taxon>Alteromonadaceae</taxon>
        <taxon>Catenovulum</taxon>
    </lineage>
</organism>
<feature type="transmembrane region" description="Helical" evidence="1">
    <location>
        <begin position="187"/>
        <end position="208"/>
    </location>
</feature>
<dbReference type="OrthoDB" id="5486437at2"/>
<keyword evidence="1" id="KW-1133">Transmembrane helix</keyword>
<dbReference type="GO" id="GO:0140359">
    <property type="term" value="F:ABC-type transporter activity"/>
    <property type="evidence" value="ECO:0007669"/>
    <property type="project" value="InterPro"/>
</dbReference>
<feature type="transmembrane region" description="Helical" evidence="1">
    <location>
        <begin position="238"/>
        <end position="264"/>
    </location>
</feature>
<keyword evidence="1" id="KW-0472">Membrane</keyword>
<evidence type="ECO:0000313" key="3">
    <source>
        <dbReference type="Proteomes" id="UP000019276"/>
    </source>
</evidence>
<sequence length="400" mass="44281">MISVIYKKEMLELIRDKKTLVFMILLPLLIFPALFGALAVFASHSIQKEQTRTLTYIVTGANALNPVLNKLAEQTDFKRYQGSLPQDIQGLIRQQKIDFWLDVSPQYLQEMAGNQQSQWKLYFNNASGVNSAVHRVERIIRDINTELTEEKLLALGIDADSVSGVLTPIKLVNKDIAKAKESLGSKLGGLVAYILLPLCLLGAIYPAVDIAAGEKERGTLESLLITPSTRLDLVMGKFLTVFSASFISAFSAIFSLAFWSFIFAQGFAIEIIAKVVGTLGIFDLLLALLMMLPLVMSVSALVLCISIYAKNFKEAQNFMAPLSFLIFVPLIAAMMPGIELNWQWAFVPISNVALAIKEILKGQGDSMLLLTVWSSQLIAAIALLAFATYWFKREAVLFRT</sequence>
<dbReference type="PATRIC" id="fig|1328313.3.peg.45"/>
<name>W7R398_9ALTE</name>
<dbReference type="Proteomes" id="UP000019276">
    <property type="component" value="Unassembled WGS sequence"/>
</dbReference>
<feature type="transmembrane region" description="Helical" evidence="1">
    <location>
        <begin position="367"/>
        <end position="391"/>
    </location>
</feature>
<dbReference type="eggNOG" id="COG1668">
    <property type="taxonomic scope" value="Bacteria"/>
</dbReference>
<evidence type="ECO:0000256" key="1">
    <source>
        <dbReference type="SAM" id="Phobius"/>
    </source>
</evidence>
<dbReference type="STRING" id="1328313.DS2_00210"/>
<feature type="transmembrane region" description="Helical" evidence="1">
    <location>
        <begin position="318"/>
        <end position="336"/>
    </location>
</feature>
<dbReference type="EMBL" id="ARZY01000001">
    <property type="protein sequence ID" value="EWH12100.1"/>
    <property type="molecule type" value="Genomic_DNA"/>
</dbReference>
<reference evidence="2 3" key="1">
    <citation type="journal article" date="2014" name="Genome Announc.">
        <title>Draft Genome Sequence of the Agar-Degrading Bacterium Catenovulum sp. Strain DS-2, Isolated from Intestines of Haliotis diversicolor.</title>
        <authorList>
            <person name="Shan D."/>
            <person name="Li X."/>
            <person name="Gu Z."/>
            <person name="Wei G."/>
            <person name="Gao Z."/>
            <person name="Shao Z."/>
        </authorList>
    </citation>
    <scope>NUCLEOTIDE SEQUENCE [LARGE SCALE GENOMIC DNA]</scope>
    <source>
        <strain evidence="2 3">DS-2</strain>
    </source>
</reference>
<dbReference type="GO" id="GO:0005886">
    <property type="term" value="C:plasma membrane"/>
    <property type="evidence" value="ECO:0007669"/>
    <property type="project" value="UniProtKB-SubCell"/>
</dbReference>
<feature type="transmembrane region" description="Helical" evidence="1">
    <location>
        <begin position="20"/>
        <end position="42"/>
    </location>
</feature>
<protein>
    <submittedName>
        <fullName evidence="2">Na+ efflux pump ABC transporter permease</fullName>
    </submittedName>
</protein>
<feature type="transmembrane region" description="Helical" evidence="1">
    <location>
        <begin position="284"/>
        <end position="309"/>
    </location>
</feature>
<comment type="caution">
    <text evidence="2">The sequence shown here is derived from an EMBL/GenBank/DDBJ whole genome shotgun (WGS) entry which is preliminary data.</text>
</comment>
<dbReference type="AlphaFoldDB" id="W7R398"/>
<dbReference type="RefSeq" id="WP_051479476.1">
    <property type="nucleotide sequence ID" value="NZ_ARZY01000001.1"/>
</dbReference>
<proteinExistence type="predicted"/>
<dbReference type="PANTHER" id="PTHR43471:SF3">
    <property type="entry name" value="ABC TRANSPORTER PERMEASE PROTEIN NATB"/>
    <property type="match status" value="1"/>
</dbReference>
<dbReference type="Pfam" id="PF12679">
    <property type="entry name" value="ABC2_membrane_2"/>
    <property type="match status" value="1"/>
</dbReference>
<keyword evidence="3" id="KW-1185">Reference proteome</keyword>
<accession>W7R398</accession>
<dbReference type="PANTHER" id="PTHR43471">
    <property type="entry name" value="ABC TRANSPORTER PERMEASE"/>
    <property type="match status" value="1"/>
</dbReference>